<dbReference type="RefSeq" id="WP_099259868.1">
    <property type="nucleotide sequence ID" value="NZ_NIZW01000003.1"/>
</dbReference>
<keyword evidence="2" id="KW-0012">Acyltransferase</keyword>
<dbReference type="PANTHER" id="PTHR43420:SF51">
    <property type="entry name" value="PEPTIDYL-LYSINE N-ACETYLTRANSFERASE YIAC"/>
    <property type="match status" value="1"/>
</dbReference>
<comment type="caution">
    <text evidence="4">The sequence shown here is derived from an EMBL/GenBank/DDBJ whole genome shotgun (WGS) entry which is preliminary data.</text>
</comment>
<reference evidence="4 5" key="1">
    <citation type="submission" date="2017-06" db="EMBL/GenBank/DDBJ databases">
        <title>Description of Rhodopirellula bahusiensis sp. nov.</title>
        <authorList>
            <person name="Kizina J."/>
            <person name="Harder J."/>
        </authorList>
    </citation>
    <scope>NUCLEOTIDE SEQUENCE [LARGE SCALE GENOMIC DNA]</scope>
    <source>
        <strain evidence="4 5">SWK21</strain>
    </source>
</reference>
<evidence type="ECO:0000313" key="5">
    <source>
        <dbReference type="Proteomes" id="UP000225740"/>
    </source>
</evidence>
<dbReference type="InterPro" id="IPR000182">
    <property type="entry name" value="GNAT_dom"/>
</dbReference>
<dbReference type="EMBL" id="NIZW01000003">
    <property type="protein sequence ID" value="PHQ36241.1"/>
    <property type="molecule type" value="Genomic_DNA"/>
</dbReference>
<feature type="domain" description="N-acetyltransferase" evidence="3">
    <location>
        <begin position="33"/>
        <end position="181"/>
    </location>
</feature>
<keyword evidence="1 4" id="KW-0808">Transferase</keyword>
<organism evidence="4 5">
    <name type="scientific">Rhodopirellula bahusiensis</name>
    <dbReference type="NCBI Taxonomy" id="2014065"/>
    <lineage>
        <taxon>Bacteria</taxon>
        <taxon>Pseudomonadati</taxon>
        <taxon>Planctomycetota</taxon>
        <taxon>Planctomycetia</taxon>
        <taxon>Pirellulales</taxon>
        <taxon>Pirellulaceae</taxon>
        <taxon>Rhodopirellula</taxon>
    </lineage>
</organism>
<dbReference type="AlphaFoldDB" id="A0A2G1WB46"/>
<dbReference type="Proteomes" id="UP000225740">
    <property type="component" value="Unassembled WGS sequence"/>
</dbReference>
<evidence type="ECO:0000256" key="2">
    <source>
        <dbReference type="ARBA" id="ARBA00023315"/>
    </source>
</evidence>
<dbReference type="SUPFAM" id="SSF55729">
    <property type="entry name" value="Acyl-CoA N-acyltransferases (Nat)"/>
    <property type="match status" value="1"/>
</dbReference>
<sequence>MSMETQSTTDSEQSEMDIEILRVDYTHEPHRQSLLRLLSEYANDPAIGSPGLSKRAQQRVATELAQRPNAVSLFAMINHPDHRSEAIGLANCFEVFSTFAAAPVLNVHDVMVSAPHRGKGVGSMLMQAITDLANERNCCKVTLEVYRGNRPARSLYSKNGFAGTELNSELGETLFLSKRLIGDE</sequence>
<accession>A0A2G1WB46</accession>
<dbReference type="GeneID" id="90607810"/>
<keyword evidence="5" id="KW-1185">Reference proteome</keyword>
<protein>
    <submittedName>
        <fullName evidence="4">GNAT family N-acetyltransferase</fullName>
    </submittedName>
</protein>
<evidence type="ECO:0000313" key="4">
    <source>
        <dbReference type="EMBL" id="PHQ36241.1"/>
    </source>
</evidence>
<evidence type="ECO:0000256" key="1">
    <source>
        <dbReference type="ARBA" id="ARBA00022679"/>
    </source>
</evidence>
<gene>
    <name evidence="4" type="ORF">CEE69_06185</name>
</gene>
<dbReference type="InterPro" id="IPR050680">
    <property type="entry name" value="YpeA/RimI_acetyltransf"/>
</dbReference>
<dbReference type="Pfam" id="PF00583">
    <property type="entry name" value="Acetyltransf_1"/>
    <property type="match status" value="1"/>
</dbReference>
<dbReference type="Gene3D" id="3.40.630.30">
    <property type="match status" value="1"/>
</dbReference>
<dbReference type="PROSITE" id="PS51186">
    <property type="entry name" value="GNAT"/>
    <property type="match status" value="1"/>
</dbReference>
<evidence type="ECO:0000259" key="3">
    <source>
        <dbReference type="PROSITE" id="PS51186"/>
    </source>
</evidence>
<dbReference type="GO" id="GO:0016747">
    <property type="term" value="F:acyltransferase activity, transferring groups other than amino-acyl groups"/>
    <property type="evidence" value="ECO:0007669"/>
    <property type="project" value="InterPro"/>
</dbReference>
<dbReference type="InterPro" id="IPR016181">
    <property type="entry name" value="Acyl_CoA_acyltransferase"/>
</dbReference>
<dbReference type="OrthoDB" id="9792929at2"/>
<dbReference type="CDD" id="cd04301">
    <property type="entry name" value="NAT_SF"/>
    <property type="match status" value="1"/>
</dbReference>
<proteinExistence type="predicted"/>
<dbReference type="PANTHER" id="PTHR43420">
    <property type="entry name" value="ACETYLTRANSFERASE"/>
    <property type="match status" value="1"/>
</dbReference>
<name>A0A2G1WB46_9BACT</name>